<dbReference type="EMBL" id="CP013243">
    <property type="protein sequence ID" value="APH15538.1"/>
    <property type="molecule type" value="Genomic_DNA"/>
</dbReference>
<reference evidence="1 2" key="1">
    <citation type="submission" date="2015-11" db="EMBL/GenBank/DDBJ databases">
        <authorList>
            <person name="Hill K.K."/>
            <person name="Shirey T.B."/>
            <person name="Raphael B."/>
            <person name="Daligault H.E."/>
            <person name="Davenport K.W."/>
            <person name="Bruce D.C."/>
            <person name="Foley B.T."/>
            <person name="Johnson S.L."/>
        </authorList>
    </citation>
    <scope>NUCLEOTIDE SEQUENCE [LARGE SCALE GENOMIC DNA]</scope>
    <source>
        <strain evidence="1 2">CDC_1632</strain>
    </source>
</reference>
<dbReference type="AlphaFoldDB" id="A0A1L3NHG3"/>
<gene>
    <name evidence="1" type="ORF">NPD5_4183</name>
</gene>
<sequence>MENRFFDINSNIYLNCIYMLSILSKSNETISIKRLLISLYLIKKPIVCIKFLKRSSKSTFLKHVELFELDNIQTEMDKYSSKLFITGFNEALLFLISNDIVSYAPDSINLIKANKFKNLKLKILPEDLIYKAKYVNKIVESYSESELEIKLMNYGEKNYE</sequence>
<evidence type="ECO:0000313" key="2">
    <source>
        <dbReference type="Proteomes" id="UP000182204"/>
    </source>
</evidence>
<organism evidence="1 2">
    <name type="scientific">Clostridium sporogenes</name>
    <dbReference type="NCBI Taxonomy" id="1509"/>
    <lineage>
        <taxon>Bacteria</taxon>
        <taxon>Bacillati</taxon>
        <taxon>Bacillota</taxon>
        <taxon>Clostridia</taxon>
        <taxon>Eubacteriales</taxon>
        <taxon>Clostridiaceae</taxon>
        <taxon>Clostridium</taxon>
    </lineage>
</organism>
<accession>A0A1L3NHG3</accession>
<evidence type="ECO:0000313" key="1">
    <source>
        <dbReference type="EMBL" id="APH15538.1"/>
    </source>
</evidence>
<protein>
    <submittedName>
        <fullName evidence="1">Uncharacterized protein</fullName>
    </submittedName>
</protein>
<name>A0A1L3NHG3_CLOSG</name>
<dbReference type="RefSeq" id="WP_072587190.1">
    <property type="nucleotide sequence ID" value="NZ_CP013243.1"/>
</dbReference>
<proteinExistence type="predicted"/>
<dbReference type="Proteomes" id="UP000182204">
    <property type="component" value="Chromosome"/>
</dbReference>